<accession>A0A6C0DZ76</accession>
<evidence type="ECO:0000256" key="1">
    <source>
        <dbReference type="SAM" id="Phobius"/>
    </source>
</evidence>
<dbReference type="EMBL" id="MN739702">
    <property type="protein sequence ID" value="QHT22074.1"/>
    <property type="molecule type" value="Genomic_DNA"/>
</dbReference>
<keyword evidence="1" id="KW-0472">Membrane</keyword>
<sequence length="120" mass="13834">MGYKLDTFLSIPLAILIYTLSEKLIINMTCDNIYDEKVQKSFVISFIVGFLFILLAMTIFRKGSNLYNRMINSSFYITGIFMIMNSVLFSWSDLDEGTKIIILGITLTGIVMYSYNRKHI</sequence>
<keyword evidence="1" id="KW-0812">Transmembrane</keyword>
<evidence type="ECO:0000313" key="2">
    <source>
        <dbReference type="EMBL" id="QHT22074.1"/>
    </source>
</evidence>
<dbReference type="AlphaFoldDB" id="A0A6C0DZ76"/>
<keyword evidence="1" id="KW-1133">Transmembrane helix</keyword>
<organism evidence="2">
    <name type="scientific">viral metagenome</name>
    <dbReference type="NCBI Taxonomy" id="1070528"/>
    <lineage>
        <taxon>unclassified sequences</taxon>
        <taxon>metagenomes</taxon>
        <taxon>organismal metagenomes</taxon>
    </lineage>
</organism>
<feature type="transmembrane region" description="Helical" evidence="1">
    <location>
        <begin position="73"/>
        <end position="91"/>
    </location>
</feature>
<feature type="transmembrane region" description="Helical" evidence="1">
    <location>
        <begin position="97"/>
        <end position="115"/>
    </location>
</feature>
<reference evidence="2" key="1">
    <citation type="journal article" date="2020" name="Nature">
        <title>Giant virus diversity and host interactions through global metagenomics.</title>
        <authorList>
            <person name="Schulz F."/>
            <person name="Roux S."/>
            <person name="Paez-Espino D."/>
            <person name="Jungbluth S."/>
            <person name="Walsh D.A."/>
            <person name="Denef V.J."/>
            <person name="McMahon K.D."/>
            <person name="Konstantinidis K.T."/>
            <person name="Eloe-Fadrosh E.A."/>
            <person name="Kyrpides N.C."/>
            <person name="Woyke T."/>
        </authorList>
    </citation>
    <scope>NUCLEOTIDE SEQUENCE</scope>
    <source>
        <strain evidence="2">GVMAG-M-3300023179-103</strain>
    </source>
</reference>
<protein>
    <recommendedName>
        <fullName evidence="3">EamA domain-containing protein</fullName>
    </recommendedName>
</protein>
<proteinExistence type="predicted"/>
<feature type="transmembrane region" description="Helical" evidence="1">
    <location>
        <begin position="41"/>
        <end position="61"/>
    </location>
</feature>
<name>A0A6C0DZ76_9ZZZZ</name>
<evidence type="ECO:0008006" key="3">
    <source>
        <dbReference type="Google" id="ProtNLM"/>
    </source>
</evidence>